<name>A0A7X6LBH0_9NOCA</name>
<keyword evidence="2" id="KW-1185">Reference proteome</keyword>
<dbReference type="Proteomes" id="UP000540698">
    <property type="component" value="Unassembled WGS sequence"/>
</dbReference>
<comment type="caution">
    <text evidence="1">The sequence shown here is derived from an EMBL/GenBank/DDBJ whole genome shotgun (WGS) entry which is preliminary data.</text>
</comment>
<gene>
    <name evidence="1" type="ORF">HGB38_34425</name>
</gene>
<proteinExistence type="predicted"/>
<dbReference type="AlphaFoldDB" id="A0A7X6LBH0"/>
<accession>A0A7X6LBH0</accession>
<protein>
    <submittedName>
        <fullName evidence="1">Uncharacterized protein</fullName>
    </submittedName>
</protein>
<sequence length="460" mass="50350">MLVIVGIVVAALIMIAVLSHNDKKPRIAQANPKDSATAAIALIGVGGSVVATSRAKSRKSCASSASGSNAFRFPSSASGIRSSLISRWGAAIFPAETPTSAPSPLIVRRIKAIRFTTPAVILMMTPVLLTGCGYFEQGRDQAERDSWSRKIETAIRALPGVTDASHRFEHYKGRHFNAKLDVRLRDDATPAEAASVVSAMGAQQLPRRFQGDPTEVTIDRMADSYSAYWLFGRDVSTEANAADNWARLWAAGTEVHWSSRGGDASRITNAIDVRAGSESEPHRATAAMRRIIRDFPELASNQWTVSTVHEWDRGLTNHSERSPGSYPWPHDRLIPHQEPTPRFPSNDELELWQWFLTDQPIPFFVRVSVYDPPSEGRTLGVTVFPPVGTEFSAAQTTQLADRHLPYLAGSGAVVDYTIHTPNGSAYSTGPFFEVVVGGCQTPGYNVLPESQPYVRQYERC</sequence>
<evidence type="ECO:0000313" key="2">
    <source>
        <dbReference type="Proteomes" id="UP000540698"/>
    </source>
</evidence>
<organism evidence="1 2">
    <name type="scientific">Nocardia gamkensis</name>
    <dbReference type="NCBI Taxonomy" id="352869"/>
    <lineage>
        <taxon>Bacteria</taxon>
        <taxon>Bacillati</taxon>
        <taxon>Actinomycetota</taxon>
        <taxon>Actinomycetes</taxon>
        <taxon>Mycobacteriales</taxon>
        <taxon>Nocardiaceae</taxon>
        <taxon>Nocardia</taxon>
    </lineage>
</organism>
<dbReference type="EMBL" id="JAAXOS010000028">
    <property type="protein sequence ID" value="NKY31258.1"/>
    <property type="molecule type" value="Genomic_DNA"/>
</dbReference>
<dbReference type="RefSeq" id="WP_157114264.1">
    <property type="nucleotide sequence ID" value="NZ_JAAXOS010000028.1"/>
</dbReference>
<evidence type="ECO:0000313" key="1">
    <source>
        <dbReference type="EMBL" id="NKY31258.1"/>
    </source>
</evidence>
<reference evidence="1 2" key="1">
    <citation type="submission" date="2020-04" db="EMBL/GenBank/DDBJ databases">
        <title>MicrobeNet Type strains.</title>
        <authorList>
            <person name="Nicholson A.C."/>
        </authorList>
    </citation>
    <scope>NUCLEOTIDE SEQUENCE [LARGE SCALE GENOMIC DNA]</scope>
    <source>
        <strain evidence="1 2">DSM 44956</strain>
    </source>
</reference>